<evidence type="ECO:0000256" key="11">
    <source>
        <dbReference type="ARBA" id="ARBA00023180"/>
    </source>
</evidence>
<evidence type="ECO:0000256" key="10">
    <source>
        <dbReference type="ARBA" id="ARBA00023136"/>
    </source>
</evidence>
<keyword evidence="2" id="KW-1168">Fusion of virus membrane with host membrane</keyword>
<evidence type="ECO:0000256" key="4">
    <source>
        <dbReference type="ARBA" id="ARBA00022595"/>
    </source>
</evidence>
<dbReference type="GO" id="GO:0055036">
    <property type="term" value="C:virion membrane"/>
    <property type="evidence" value="ECO:0007669"/>
    <property type="project" value="UniProtKB-SubCell"/>
</dbReference>
<evidence type="ECO:0000256" key="14">
    <source>
        <dbReference type="RuleBase" id="RU003356"/>
    </source>
</evidence>
<dbReference type="GO" id="GO:0046718">
    <property type="term" value="P:symbiont entry into host cell"/>
    <property type="evidence" value="ECO:0007669"/>
    <property type="project" value="UniProtKB-KW"/>
</dbReference>
<comment type="subcellular location">
    <subcellularLocation>
        <location evidence="1">Virion membrane</location>
    </subcellularLocation>
</comment>
<protein>
    <recommendedName>
        <fullName evidence="14">Large envelope protein</fullName>
    </recommendedName>
</protein>
<evidence type="ECO:0000256" key="9">
    <source>
        <dbReference type="ARBA" id="ARBA00022989"/>
    </source>
</evidence>
<keyword evidence="12" id="KW-0449">Lipoprotein</keyword>
<dbReference type="GO" id="GO:0039663">
    <property type="term" value="P:membrane fusion involved in viral entry into host cell"/>
    <property type="evidence" value="ECO:0007669"/>
    <property type="project" value="UniProtKB-KW"/>
</dbReference>
<reference evidence="16" key="2">
    <citation type="submission" date="2021-04" db="EMBL/GenBank/DDBJ databases">
        <authorList>
            <person name="Chen X."/>
            <person name="Shi M."/>
            <person name="Wu W."/>
        </authorList>
    </citation>
    <scope>NUCLEOTIDE SEQUENCE</scope>
    <source>
        <strain evidence="16">Cxx14</strain>
    </source>
</reference>
<evidence type="ECO:0000313" key="16">
    <source>
        <dbReference type="EMBL" id="QWY26514.1"/>
    </source>
</evidence>
<dbReference type="EMBL" id="MZ244219">
    <property type="protein sequence ID" value="QWY26514.1"/>
    <property type="molecule type" value="Genomic_DNA"/>
</dbReference>
<keyword evidence="5 15" id="KW-0812">Transmembrane</keyword>
<keyword evidence="8" id="KW-0946">Virion</keyword>
<evidence type="ECO:0000256" key="15">
    <source>
        <dbReference type="SAM" id="Phobius"/>
    </source>
</evidence>
<evidence type="ECO:0000256" key="12">
    <source>
        <dbReference type="ARBA" id="ARBA00023288"/>
    </source>
</evidence>
<keyword evidence="11" id="KW-0325">Glycoprotein</keyword>
<organism evidence="16">
    <name type="scientific">Hepatitis B virus</name>
    <name type="common">HBV</name>
    <dbReference type="NCBI Taxonomy" id="10407"/>
    <lineage>
        <taxon>Viruses</taxon>
        <taxon>Riboviria</taxon>
        <taxon>Pararnavirae</taxon>
        <taxon>Artverviricota</taxon>
        <taxon>Revtraviricetes</taxon>
        <taxon>Blubervirales</taxon>
        <taxon>Hepadnaviridae</taxon>
        <taxon>Orthohepadnavirus</taxon>
        <taxon>Orthohepadnavirus hominoidei</taxon>
    </lineage>
</organism>
<name>A0A8F3HTF8_HBV</name>
<dbReference type="Pfam" id="PF00695">
    <property type="entry name" value="vMSA"/>
    <property type="match status" value="1"/>
</dbReference>
<keyword evidence="9 15" id="KW-1133">Transmembrane helix</keyword>
<organismHost>
    <name type="scientific">Homo sapiens</name>
    <name type="common">Human</name>
    <dbReference type="NCBI Taxonomy" id="9606"/>
</organismHost>
<evidence type="ECO:0000256" key="1">
    <source>
        <dbReference type="ARBA" id="ARBA00004182"/>
    </source>
</evidence>
<evidence type="ECO:0000256" key="6">
    <source>
        <dbReference type="ARBA" id="ARBA00022707"/>
    </source>
</evidence>
<sequence length="396" mass="43788">MGSAGSNFGAGDTPASRGPASVAMWALSNPLVAFIWAVMPQEAKWGMKPPPKPGPMKEVPLFSYTDQVTLYGGHPPYQIHEEEVPAGTPPLPTIPAPRIVVLKKPAPRGRLPTPRTFSNRGSFRGAAVWPQYNKSKPQKPSLLSNEVPLPQTLPAETSFNTAPTLAAAAGIIPPSPPPPSAPVQNNNTPSGAMEGYQIGLLGVFFWWTKVLEILARLDLWWTSLSFLGGPTRCNGQASLPQTYGHCLSYCPRECPGYPWMCLRRFIIFLLILLLLLFCWLAYLDCQGMIPICGSCLNQSSETCTCTEGTSCCCCCIKGENNVCHGEPWGFAKFLWVLVLARFSFLSFLQYWFSLLAGNLWIFLLFLTWMTWSWGLELKLILQVVAILYYIFSGRWG</sequence>
<evidence type="ECO:0000256" key="13">
    <source>
        <dbReference type="ARBA" id="ARBA00023296"/>
    </source>
</evidence>
<evidence type="ECO:0000256" key="2">
    <source>
        <dbReference type="ARBA" id="ARBA00022506"/>
    </source>
</evidence>
<proteinExistence type="predicted"/>
<accession>A0A8F3HTF8</accession>
<evidence type="ECO:0000256" key="7">
    <source>
        <dbReference type="ARBA" id="ARBA00022804"/>
    </source>
</evidence>
<keyword evidence="7" id="KW-1161">Viral attachment to host cell</keyword>
<dbReference type="InterPro" id="IPR000349">
    <property type="entry name" value="HBV_HBSAG"/>
</dbReference>
<feature type="transmembrane region" description="Helical" evidence="15">
    <location>
        <begin position="265"/>
        <end position="282"/>
    </location>
</feature>
<evidence type="ECO:0000256" key="5">
    <source>
        <dbReference type="ARBA" id="ARBA00022692"/>
    </source>
</evidence>
<evidence type="ECO:0000256" key="8">
    <source>
        <dbReference type="ARBA" id="ARBA00022844"/>
    </source>
</evidence>
<keyword evidence="13" id="KW-1160">Virus entry into host cell</keyword>
<organismHost>
    <name type="scientific">Pan troglodytes</name>
    <name type="common">Chimpanzee</name>
    <dbReference type="NCBI Taxonomy" id="9598"/>
</organismHost>
<reference evidence="16" key="1">
    <citation type="journal article" date="2021" name="Viruses">
        <title>Discovery and Characterization of Actively Replicating DNA and Retro-Transcribing Viruses in Lower Vertebrate Hosts Based on RNA Sequencing.</title>
        <authorList>
            <person name="Chen X.X."/>
            <person name="Wu W.C."/>
            <person name="Shi M."/>
        </authorList>
    </citation>
    <scope>NUCLEOTIDE SEQUENCE</scope>
    <source>
        <strain evidence="16">Cxx14</strain>
    </source>
</reference>
<feature type="transmembrane region" description="Helical" evidence="15">
    <location>
        <begin position="359"/>
        <end position="391"/>
    </location>
</feature>
<keyword evidence="10 15" id="KW-0472">Membrane</keyword>
<dbReference type="GO" id="GO:0019062">
    <property type="term" value="P:virion attachment to host cell"/>
    <property type="evidence" value="ECO:0007669"/>
    <property type="project" value="UniProtKB-KW"/>
</dbReference>
<keyword evidence="4" id="KW-1162">Viral penetration into host cytoplasm</keyword>
<keyword evidence="6" id="KW-0519">Myristate</keyword>
<keyword evidence="3" id="KW-0945">Host-virus interaction</keyword>
<evidence type="ECO:0000256" key="3">
    <source>
        <dbReference type="ARBA" id="ARBA00022581"/>
    </source>
</evidence>